<gene>
    <name evidence="1" type="ORF">CWS31_012800</name>
</gene>
<keyword evidence="2" id="KW-1185">Reference proteome</keyword>
<organism evidence="1 2">
    <name type="scientific">Colwellia echini</name>
    <dbReference type="NCBI Taxonomy" id="1982103"/>
    <lineage>
        <taxon>Bacteria</taxon>
        <taxon>Pseudomonadati</taxon>
        <taxon>Pseudomonadota</taxon>
        <taxon>Gammaproteobacteria</taxon>
        <taxon>Alteromonadales</taxon>
        <taxon>Colwelliaceae</taxon>
        <taxon>Colwellia</taxon>
    </lineage>
</organism>
<sequence>MRKFHWLLIFLFLSGCATLGVMEFDKLYGVSNVENRLDQPKATAIQTMHFNDTIKPLIENRCVVCHGCYDAPCQLKMESRAGIERGASKAQIYGVERFKNAKVTENISDIPGLTAHDLNALRKEGFFPILNERNQTEQANTQASLFYQMLQLKQQNPLPKSKLLGDNFDISLNRSQECATIEEFEDYKNDYPLGGMPYALPGLSTAEHTELTDWIALGAVMPAPIPPNAQEQAMIARWEKLLNGTSPKEQLIARYIYEHLYLANLYFDEPQTSYFKLVRSRTPSGEPVDLITSRRPFSSPYADGKTQPTLNKPDVFYRLIKHTDTVIVKRHMPYPFGDAKFTRITELFYKPDYAVTSLPDYELINASNPFKTFAAIPDKFRYQFLLDQAEFSIMNFIKGPVCRGQTALNVIEDNFWVFFLNPDSFNRFKTETFLNDNVNLLQLPAGSSNETLPIWYWRQYAKDQKEYIKNKLNYLEKLNLDENEINLDLIWSGNGNPNATLTVFRHFNSATVVKGFVGPTPKTAWVISYPLLERIHYLLVAGFDVYGTVSHQLETRLYMDFLRMEAESNFIMFLPKAQREAIHASWYVGTNDEIKDYIFSDEFYQTPQTGIDFKTTDPEKEFFKLVGEYTHNAQVSTYNLSSLPEDNTDKVMAGLRKIPNINVHLLAQVSFVMVSDGDKNQVYSLINNTAHTNVAGLFFEDDRLDPSEDTLAVLRGIVGNYPNAFFQVNKSQLDQFVSALTSIKTEQDYSELKDQFGVRRTSADFWSYADQLLIWYKANQPKSAGILDFNRLEDR</sequence>
<dbReference type="PROSITE" id="PS51257">
    <property type="entry name" value="PROKAR_LIPOPROTEIN"/>
    <property type="match status" value="1"/>
</dbReference>
<dbReference type="Pfam" id="PF06934">
    <property type="entry name" value="CTI"/>
    <property type="match status" value="1"/>
</dbReference>
<dbReference type="EMBL" id="PJAI02000015">
    <property type="protein sequence ID" value="TYK64998.1"/>
    <property type="molecule type" value="Genomic_DNA"/>
</dbReference>
<name>A0ABY3MUX0_9GAMM</name>
<evidence type="ECO:0000313" key="2">
    <source>
        <dbReference type="Proteomes" id="UP000815846"/>
    </source>
</evidence>
<comment type="caution">
    <text evidence="1">The sequence shown here is derived from an EMBL/GenBank/DDBJ whole genome shotgun (WGS) entry which is preliminary data.</text>
</comment>
<protein>
    <submittedName>
        <fullName evidence="1">Fatty acid cis/trans isomerase</fullName>
    </submittedName>
</protein>
<dbReference type="GO" id="GO:0016853">
    <property type="term" value="F:isomerase activity"/>
    <property type="evidence" value="ECO:0007669"/>
    <property type="project" value="UniProtKB-KW"/>
</dbReference>
<keyword evidence="1" id="KW-0413">Isomerase</keyword>
<accession>A0ABY3MUX0</accession>
<proteinExistence type="predicted"/>
<dbReference type="Proteomes" id="UP000815846">
    <property type="component" value="Unassembled WGS sequence"/>
</dbReference>
<reference evidence="1 2" key="1">
    <citation type="submission" date="2019-08" db="EMBL/GenBank/DDBJ databases">
        <title>Microbe sample from Colwellia echini.</title>
        <authorList>
            <person name="Christiansen L."/>
            <person name="Pathiraja D."/>
            <person name="Schultz-Johansen M."/>
            <person name="Choi I.-G."/>
            <person name="Stougaard P."/>
        </authorList>
    </citation>
    <scope>NUCLEOTIDE SEQUENCE [LARGE SCALE GENOMIC DNA]</scope>
    <source>
        <strain evidence="1 2">A3</strain>
    </source>
</reference>
<dbReference type="InterPro" id="IPR010706">
    <property type="entry name" value="Fatty_acid_cis-trans_isomerase"/>
</dbReference>
<evidence type="ECO:0000313" key="1">
    <source>
        <dbReference type="EMBL" id="TYK64998.1"/>
    </source>
</evidence>